<dbReference type="Proteomes" id="UP000051330">
    <property type="component" value="Unassembled WGS sequence"/>
</dbReference>
<gene>
    <name evidence="2" type="ORF">FD09_GL002014</name>
</gene>
<dbReference type="PATRIC" id="fig|1423792.3.peg.2042"/>
<evidence type="ECO:0000256" key="1">
    <source>
        <dbReference type="SAM" id="MobiDB-lite"/>
    </source>
</evidence>
<keyword evidence="3" id="KW-1185">Reference proteome</keyword>
<comment type="caution">
    <text evidence="2">The sequence shown here is derived from an EMBL/GenBank/DDBJ whole genome shotgun (WGS) entry which is preliminary data.</text>
</comment>
<feature type="region of interest" description="Disordered" evidence="1">
    <location>
        <begin position="31"/>
        <end position="50"/>
    </location>
</feature>
<dbReference type="EMBL" id="AZEC01000003">
    <property type="protein sequence ID" value="KRL13978.1"/>
    <property type="molecule type" value="Genomic_DNA"/>
</dbReference>
<dbReference type="AlphaFoldDB" id="A0A0R1N8X9"/>
<accession>A0A0R1N8X9</accession>
<sequence length="50" mass="5605">MWLGVLKTAYFAGFKRRHSVPAHFSRSLRSIGTAANTTQKKDTDPINQCP</sequence>
<name>A0A0R1N8X9_9LACO</name>
<evidence type="ECO:0000313" key="2">
    <source>
        <dbReference type="EMBL" id="KRL13978.1"/>
    </source>
</evidence>
<evidence type="ECO:0000313" key="3">
    <source>
        <dbReference type="Proteomes" id="UP000051330"/>
    </source>
</evidence>
<organism evidence="2 3">
    <name type="scientific">Schleiferilactobacillus perolens DSM 12744</name>
    <dbReference type="NCBI Taxonomy" id="1423792"/>
    <lineage>
        <taxon>Bacteria</taxon>
        <taxon>Bacillati</taxon>
        <taxon>Bacillota</taxon>
        <taxon>Bacilli</taxon>
        <taxon>Lactobacillales</taxon>
        <taxon>Lactobacillaceae</taxon>
        <taxon>Schleiferilactobacillus</taxon>
    </lineage>
</organism>
<protein>
    <submittedName>
        <fullName evidence="2">Uncharacterized protein</fullName>
    </submittedName>
</protein>
<reference evidence="2 3" key="1">
    <citation type="journal article" date="2015" name="Genome Announc.">
        <title>Expanding the biotechnology potential of lactobacilli through comparative genomics of 213 strains and associated genera.</title>
        <authorList>
            <person name="Sun Z."/>
            <person name="Harris H.M."/>
            <person name="McCann A."/>
            <person name="Guo C."/>
            <person name="Argimon S."/>
            <person name="Zhang W."/>
            <person name="Yang X."/>
            <person name="Jeffery I.B."/>
            <person name="Cooney J.C."/>
            <person name="Kagawa T.F."/>
            <person name="Liu W."/>
            <person name="Song Y."/>
            <person name="Salvetti E."/>
            <person name="Wrobel A."/>
            <person name="Rasinkangas P."/>
            <person name="Parkhill J."/>
            <person name="Rea M.C."/>
            <person name="O'Sullivan O."/>
            <person name="Ritari J."/>
            <person name="Douillard F.P."/>
            <person name="Paul Ross R."/>
            <person name="Yang R."/>
            <person name="Briner A.E."/>
            <person name="Felis G.E."/>
            <person name="de Vos W.M."/>
            <person name="Barrangou R."/>
            <person name="Klaenhammer T.R."/>
            <person name="Caufield P.W."/>
            <person name="Cui Y."/>
            <person name="Zhang H."/>
            <person name="O'Toole P.W."/>
        </authorList>
    </citation>
    <scope>NUCLEOTIDE SEQUENCE [LARGE SCALE GENOMIC DNA]</scope>
    <source>
        <strain evidence="2 3">DSM 12744</strain>
    </source>
</reference>
<proteinExistence type="predicted"/>